<protein>
    <submittedName>
        <fullName evidence="3">XylR N-terminal domain-containing protein</fullName>
    </submittedName>
</protein>
<keyword evidence="4" id="KW-1185">Reference proteome</keyword>
<evidence type="ECO:0000256" key="1">
    <source>
        <dbReference type="ARBA" id="ARBA00006754"/>
    </source>
</evidence>
<dbReference type="Gene3D" id="1.10.10.2840">
    <property type="entry name" value="PucR C-terminal helix-turn-helix domain"/>
    <property type="match status" value="1"/>
</dbReference>
<dbReference type="InterPro" id="IPR004096">
    <property type="entry name" value="V4R"/>
</dbReference>
<evidence type="ECO:0000313" key="4">
    <source>
        <dbReference type="Proteomes" id="UP001310386"/>
    </source>
</evidence>
<evidence type="ECO:0000313" key="3">
    <source>
        <dbReference type="EMBL" id="MEB3103687.1"/>
    </source>
</evidence>
<dbReference type="InterPro" id="IPR042070">
    <property type="entry name" value="PucR_C-HTH_sf"/>
</dbReference>
<dbReference type="InterPro" id="IPR010523">
    <property type="entry name" value="XylR_N"/>
</dbReference>
<proteinExistence type="inferred from homology"/>
<dbReference type="SMART" id="SM00989">
    <property type="entry name" value="V4R"/>
    <property type="match status" value="1"/>
</dbReference>
<reference evidence="3" key="1">
    <citation type="submission" date="2023-12" db="EMBL/GenBank/DDBJ databases">
        <title>Fervidustalea candida gen. nov., sp. nov., a novel member of the family Paenibacillaceae isolated from a geothermal area.</title>
        <authorList>
            <person name="Li W.-J."/>
            <person name="Jiao J.-Y."/>
            <person name="Chen Y."/>
        </authorList>
    </citation>
    <scope>NUCLEOTIDE SEQUENCE</scope>
    <source>
        <strain evidence="3">SYSU GA230002</strain>
    </source>
</reference>
<accession>A0ABU5ZN74</accession>
<dbReference type="PANTHER" id="PTHR33744:SF1">
    <property type="entry name" value="DNA-BINDING TRANSCRIPTIONAL ACTIVATOR ADER"/>
    <property type="match status" value="1"/>
</dbReference>
<dbReference type="Pfam" id="PF13556">
    <property type="entry name" value="HTH_30"/>
    <property type="match status" value="1"/>
</dbReference>
<dbReference type="InterPro" id="IPR051448">
    <property type="entry name" value="CdaR-like_regulators"/>
</dbReference>
<dbReference type="PANTHER" id="PTHR33744">
    <property type="entry name" value="CARBOHYDRATE DIACID REGULATOR"/>
    <property type="match status" value="1"/>
</dbReference>
<sequence>MGEPQSPQSVLDLLTYHPGQILMKNERFVLVNANALGTLRQDLLSTLGRDRAKGFLLRYGWSCGYNDALSVKQQYPGYSVYQWLQQGPNLHMLEGVVHVELTKLELDQQTGAFHMEGIWTNSYEVQQHFQHFGLAEDSVCWTLLGYAGGFSTGLFGRQIIYKELSCVGRGDSYCHFLGKTVEEWGDEVLSELPFYSEAKIAEELEEAHDRIQQQHHLLTQIININEQLNRLILAGFDRTVILETIGKMMAAPVILEDRHFKPLAWWLTPDESEGLDAYLIHTQMSKNQNIKKKLQTMKREKAGIDLTVEEDNVTWERSMAPIVLGEEVVGYLSILHSEGTNVELRRMITKRAAAVIGFDLLKEQTALETEHRLKGEFMEELLSGDSPIKSLVNRAHYLGYDLQRHQRFLLISMDRACLENQYEKDEASAIQLRKQLFESARSAANMFAKGSLVVQRPEGIAILIYDDGLSPNTLAQNISRRQKEVLQELTISIFISRKVTSMEDLRTAYNECKNAQQVMSRLGKNELVLSVDEMQVFDLLYAGNAQNSLQAYAARQLKKLIDYDHAHNGQLIQTLYMYLTHECNFQHTARAMNLSLSGLKYRLQRLREVGNVDLENPDTRFDLQLAIRILLTSGTISLNHA</sequence>
<name>A0ABU5ZN74_9BACL</name>
<dbReference type="InterPro" id="IPR029016">
    <property type="entry name" value="GAF-like_dom_sf"/>
</dbReference>
<dbReference type="Proteomes" id="UP001310386">
    <property type="component" value="Unassembled WGS sequence"/>
</dbReference>
<dbReference type="RefSeq" id="WP_371755815.1">
    <property type="nucleotide sequence ID" value="NZ_JAYJLD010000045.1"/>
</dbReference>
<dbReference type="InterPro" id="IPR024096">
    <property type="entry name" value="NO_sig/Golgi_transp_ligand-bd"/>
</dbReference>
<dbReference type="Pfam" id="PF06505">
    <property type="entry name" value="XylR_N"/>
    <property type="match status" value="1"/>
</dbReference>
<dbReference type="EMBL" id="JAYJLD010000045">
    <property type="protein sequence ID" value="MEB3103687.1"/>
    <property type="molecule type" value="Genomic_DNA"/>
</dbReference>
<gene>
    <name evidence="3" type="ORF">VF724_18790</name>
</gene>
<dbReference type="Pfam" id="PF02830">
    <property type="entry name" value="V4R"/>
    <property type="match status" value="1"/>
</dbReference>
<dbReference type="Gene3D" id="3.30.1380.20">
    <property type="entry name" value="Trafficking protein particle complex subunit 3"/>
    <property type="match status" value="1"/>
</dbReference>
<comment type="similarity">
    <text evidence="1">Belongs to the CdaR family.</text>
</comment>
<feature type="domain" description="4-vinyl reductase 4VR" evidence="2">
    <location>
        <begin position="118"/>
        <end position="180"/>
    </location>
</feature>
<organism evidence="3 4">
    <name type="scientific">Ferviditalea candida</name>
    <dbReference type="NCBI Taxonomy" id="3108399"/>
    <lineage>
        <taxon>Bacteria</taxon>
        <taxon>Bacillati</taxon>
        <taxon>Bacillota</taxon>
        <taxon>Bacilli</taxon>
        <taxon>Bacillales</taxon>
        <taxon>Paenibacillaceae</taxon>
        <taxon>Ferviditalea</taxon>
    </lineage>
</organism>
<dbReference type="InterPro" id="IPR025736">
    <property type="entry name" value="PucR_C-HTH_dom"/>
</dbReference>
<dbReference type="Pfam" id="PF17853">
    <property type="entry name" value="GGDEF_2"/>
    <property type="match status" value="1"/>
</dbReference>
<dbReference type="Gene3D" id="3.30.450.40">
    <property type="match status" value="1"/>
</dbReference>
<dbReference type="SUPFAM" id="SSF111126">
    <property type="entry name" value="Ligand-binding domain in the NO signalling and Golgi transport"/>
    <property type="match status" value="1"/>
</dbReference>
<comment type="caution">
    <text evidence="3">The sequence shown here is derived from an EMBL/GenBank/DDBJ whole genome shotgun (WGS) entry which is preliminary data.</text>
</comment>
<dbReference type="InterPro" id="IPR041522">
    <property type="entry name" value="CdaR_GGDEF"/>
</dbReference>
<evidence type="ECO:0000259" key="2">
    <source>
        <dbReference type="SMART" id="SM00989"/>
    </source>
</evidence>